<evidence type="ECO:0000256" key="2">
    <source>
        <dbReference type="ARBA" id="ARBA00022475"/>
    </source>
</evidence>
<evidence type="ECO:0000256" key="14">
    <source>
        <dbReference type="RuleBase" id="RU363047"/>
    </source>
</evidence>
<dbReference type="PRINTS" id="PR00237">
    <property type="entry name" value="GPCRRHODOPSN"/>
</dbReference>
<evidence type="ECO:0000256" key="3">
    <source>
        <dbReference type="ARBA" id="ARBA00022606"/>
    </source>
</evidence>
<evidence type="ECO:0000256" key="10">
    <source>
        <dbReference type="ARBA" id="ARBA00023170"/>
    </source>
</evidence>
<feature type="transmembrane region" description="Helical" evidence="14">
    <location>
        <begin position="34"/>
        <end position="58"/>
    </location>
</feature>
<dbReference type="GO" id="GO:0004984">
    <property type="term" value="F:olfactory receptor activity"/>
    <property type="evidence" value="ECO:0007669"/>
    <property type="project" value="InterPro"/>
</dbReference>
<dbReference type="AlphaFoldDB" id="A0A803J6E8"/>
<dbReference type="InterPro" id="IPR017452">
    <property type="entry name" value="GPCR_Rhodpsn_7TM"/>
</dbReference>
<dbReference type="PRINTS" id="PR00245">
    <property type="entry name" value="OLFACTORYR"/>
</dbReference>
<dbReference type="InterPro" id="IPR050939">
    <property type="entry name" value="Olfactory_GPCR1"/>
</dbReference>
<protein>
    <recommendedName>
        <fullName evidence="14">Olfactory receptor</fullName>
    </recommendedName>
</protein>
<dbReference type="FunFam" id="1.20.1070.10:FF:000010">
    <property type="entry name" value="Olfactory receptor"/>
    <property type="match status" value="1"/>
</dbReference>
<dbReference type="Pfam" id="PF13853">
    <property type="entry name" value="7tm_4"/>
    <property type="match status" value="1"/>
</dbReference>
<keyword evidence="8 14" id="KW-0472">Membrane</keyword>
<evidence type="ECO:0000256" key="8">
    <source>
        <dbReference type="ARBA" id="ARBA00023136"/>
    </source>
</evidence>
<proteinExistence type="inferred from homology"/>
<dbReference type="GeneTree" id="ENSGT01150000286948"/>
<comment type="similarity">
    <text evidence="13">Belongs to the G-protein coupled receptor 1 family.</text>
</comment>
<reference evidence="16" key="1">
    <citation type="journal article" date="2010" name="Science">
        <title>The genome of the Western clawed frog Xenopus tropicalis.</title>
        <authorList>
            <person name="Hellsten U."/>
            <person name="Harland R.M."/>
            <person name="Gilchrist M.J."/>
            <person name="Hendrix D."/>
            <person name="Jurka J."/>
            <person name="Kapitonov V."/>
            <person name="Ovcharenko I."/>
            <person name="Putnam N.H."/>
            <person name="Shu S."/>
            <person name="Taher L."/>
            <person name="Blitz I.L."/>
            <person name="Blumberg B."/>
            <person name="Dichmann D.S."/>
            <person name="Dubchak I."/>
            <person name="Amaya E."/>
            <person name="Detter J.C."/>
            <person name="Fletcher R."/>
            <person name="Gerhard D.S."/>
            <person name="Goodstein D."/>
            <person name="Graves T."/>
            <person name="Grigoriev I.V."/>
            <person name="Grimwood J."/>
            <person name="Kawashima T."/>
            <person name="Lindquist E."/>
            <person name="Lucas S.M."/>
            <person name="Mead P.E."/>
            <person name="Mitros T."/>
            <person name="Ogino H."/>
            <person name="Ohta Y."/>
            <person name="Poliakov A.V."/>
            <person name="Pollet N."/>
            <person name="Robert J."/>
            <person name="Salamov A."/>
            <person name="Sater A.K."/>
            <person name="Schmutz J."/>
            <person name="Terry A."/>
            <person name="Vize P.D."/>
            <person name="Warren W.C."/>
            <person name="Wells D."/>
            <person name="Wills A."/>
            <person name="Wilson R.K."/>
            <person name="Zimmerman L.B."/>
            <person name="Zorn A.M."/>
            <person name="Grainger R."/>
            <person name="Grammer T."/>
            <person name="Khokha M.K."/>
            <person name="Richardson P.M."/>
            <person name="Rokhsar D.S."/>
        </authorList>
    </citation>
    <scope>NUCLEOTIDE SEQUENCE [LARGE SCALE GENOMIC DNA]</scope>
    <source>
        <strain evidence="16">Nigerian</strain>
    </source>
</reference>
<evidence type="ECO:0000313" key="16">
    <source>
        <dbReference type="Ensembl" id="ENSXETP00000103410"/>
    </source>
</evidence>
<feature type="transmembrane region" description="Helical" evidence="14">
    <location>
        <begin position="208"/>
        <end position="234"/>
    </location>
</feature>
<feature type="transmembrane region" description="Helical" evidence="14">
    <location>
        <begin position="281"/>
        <end position="300"/>
    </location>
</feature>
<dbReference type="PROSITE" id="PS00237">
    <property type="entry name" value="G_PROTEIN_RECEP_F1_1"/>
    <property type="match status" value="1"/>
</dbReference>
<dbReference type="InterPro" id="IPR000276">
    <property type="entry name" value="GPCR_Rhodpsn"/>
</dbReference>
<dbReference type="InterPro" id="IPR000725">
    <property type="entry name" value="Olfact_rcpt"/>
</dbReference>
<keyword evidence="9" id="KW-1015">Disulfide bond</keyword>
<keyword evidence="6 14" id="KW-1133">Transmembrane helix</keyword>
<evidence type="ECO:0000256" key="7">
    <source>
        <dbReference type="ARBA" id="ARBA00023040"/>
    </source>
</evidence>
<sequence length="319" mass="35557">MCSFISTRQNDTNETKITDFILLGINGPHTLKMVLFSLFLVVHITTVCVNLVIIALYLQSQQLKSPMYFFLSHLSSSDILLSTCIVPNLLDALLRNGKNMSLGGCLAQLLATGTSTGAECYLLTAMSYDRYLAICNPLHYMKMMSPKLCVHLVAWSWFLSFLICLVIVLLLAQLDFCRCNVLDYIYCDFSPLLAISCKNSLALEITTMVLSIPIILLPLGFIISTYIYIGLAILRISSSVGRKKTFSTCSSHLTVVCTYCGILITKYTVPIGGQSLTMNKAISLLYTVGTPLLNPIIYSFRNQEIRAALKKWMTRRVGY</sequence>
<evidence type="ECO:0000256" key="5">
    <source>
        <dbReference type="ARBA" id="ARBA00022725"/>
    </source>
</evidence>
<evidence type="ECO:0000256" key="11">
    <source>
        <dbReference type="ARBA" id="ARBA00023180"/>
    </source>
</evidence>
<evidence type="ECO:0000256" key="1">
    <source>
        <dbReference type="ARBA" id="ARBA00004651"/>
    </source>
</evidence>
<evidence type="ECO:0000259" key="15">
    <source>
        <dbReference type="PROSITE" id="PS50262"/>
    </source>
</evidence>
<feature type="domain" description="G-protein coupled receptors family 1 profile" evidence="15">
    <location>
        <begin position="49"/>
        <end position="298"/>
    </location>
</feature>
<evidence type="ECO:0000256" key="9">
    <source>
        <dbReference type="ARBA" id="ARBA00023157"/>
    </source>
</evidence>
<name>A0A803J6E8_XENTR</name>
<keyword evidence="10 13" id="KW-0675">Receptor</keyword>
<feature type="transmembrane region" description="Helical" evidence="14">
    <location>
        <begin position="148"/>
        <end position="172"/>
    </location>
</feature>
<dbReference type="SUPFAM" id="SSF81321">
    <property type="entry name" value="Family A G protein-coupled receptor-like"/>
    <property type="match status" value="1"/>
</dbReference>
<dbReference type="Ensembl" id="ENSXETT00000123319">
    <property type="protein sequence ID" value="ENSXETP00000103410"/>
    <property type="gene ID" value="ENSXETG00000041444"/>
</dbReference>
<feature type="transmembrane region" description="Helical" evidence="14">
    <location>
        <begin position="70"/>
        <end position="90"/>
    </location>
</feature>
<dbReference type="PANTHER" id="PTHR24242">
    <property type="entry name" value="G-PROTEIN COUPLED RECEPTOR"/>
    <property type="match status" value="1"/>
</dbReference>
<accession>A0A803J6E8</accession>
<dbReference type="GO" id="GO:0004930">
    <property type="term" value="F:G protein-coupled receptor activity"/>
    <property type="evidence" value="ECO:0007669"/>
    <property type="project" value="UniProtKB-KW"/>
</dbReference>
<comment type="subcellular location">
    <subcellularLocation>
        <location evidence="1 14">Cell membrane</location>
        <topology evidence="1 14">Multi-pass membrane protein</topology>
    </subcellularLocation>
</comment>
<keyword evidence="4 13" id="KW-0812">Transmembrane</keyword>
<dbReference type="PROSITE" id="PS50262">
    <property type="entry name" value="G_PROTEIN_RECEP_F1_2"/>
    <property type="match status" value="1"/>
</dbReference>
<keyword evidence="2 14" id="KW-1003">Cell membrane</keyword>
<dbReference type="PANTHER" id="PTHR24242:SF409">
    <property type="entry name" value="OLFACTORY RECEPTOR"/>
    <property type="match status" value="1"/>
</dbReference>
<dbReference type="Gene3D" id="1.20.1070.10">
    <property type="entry name" value="Rhodopsin 7-helix transmembrane proteins"/>
    <property type="match status" value="1"/>
</dbReference>
<organism evidence="16">
    <name type="scientific">Xenopus tropicalis</name>
    <name type="common">Western clawed frog</name>
    <name type="synonym">Silurana tropicalis</name>
    <dbReference type="NCBI Taxonomy" id="8364"/>
    <lineage>
        <taxon>Eukaryota</taxon>
        <taxon>Metazoa</taxon>
        <taxon>Chordata</taxon>
        <taxon>Craniata</taxon>
        <taxon>Vertebrata</taxon>
        <taxon>Euteleostomi</taxon>
        <taxon>Amphibia</taxon>
        <taxon>Batrachia</taxon>
        <taxon>Anura</taxon>
        <taxon>Pipoidea</taxon>
        <taxon>Pipidae</taxon>
        <taxon>Xenopodinae</taxon>
        <taxon>Xenopus</taxon>
        <taxon>Silurana</taxon>
    </lineage>
</organism>
<feature type="transmembrane region" description="Helical" evidence="14">
    <location>
        <begin position="246"/>
        <end position="269"/>
    </location>
</feature>
<keyword evidence="5 14" id="KW-0552">Olfaction</keyword>
<dbReference type="GO" id="GO:0005886">
    <property type="term" value="C:plasma membrane"/>
    <property type="evidence" value="ECO:0007669"/>
    <property type="project" value="UniProtKB-SubCell"/>
</dbReference>
<keyword evidence="12 13" id="KW-0807">Transducer</keyword>
<reference evidence="16" key="2">
    <citation type="submission" date="2021-03" db="UniProtKB">
        <authorList>
            <consortium name="Ensembl"/>
        </authorList>
    </citation>
    <scope>IDENTIFICATION</scope>
</reference>
<evidence type="ECO:0000256" key="12">
    <source>
        <dbReference type="ARBA" id="ARBA00023224"/>
    </source>
</evidence>
<evidence type="ECO:0000256" key="4">
    <source>
        <dbReference type="ARBA" id="ARBA00022692"/>
    </source>
</evidence>
<evidence type="ECO:0000256" key="6">
    <source>
        <dbReference type="ARBA" id="ARBA00022989"/>
    </source>
</evidence>
<keyword evidence="11" id="KW-0325">Glycoprotein</keyword>
<evidence type="ECO:0000256" key="13">
    <source>
        <dbReference type="RuleBase" id="RU000688"/>
    </source>
</evidence>
<keyword evidence="7 13" id="KW-0297">G-protein coupled receptor</keyword>
<dbReference type="InParanoid" id="A0A803J6E8"/>
<keyword evidence="3 14" id="KW-0716">Sensory transduction</keyword>